<dbReference type="OrthoDB" id="10254973at2759"/>
<name>A0A8S1HM48_9PELO</name>
<reference evidence="7" key="1">
    <citation type="submission" date="2020-10" db="EMBL/GenBank/DDBJ databases">
        <authorList>
            <person name="Kikuchi T."/>
        </authorList>
    </citation>
    <scope>NUCLEOTIDE SEQUENCE</scope>
    <source>
        <strain evidence="7">NKZ352</strain>
    </source>
</reference>
<dbReference type="AlphaFoldDB" id="A0A8S1HM48"/>
<evidence type="ECO:0000256" key="1">
    <source>
        <dbReference type="ARBA" id="ARBA00010171"/>
    </source>
</evidence>
<keyword evidence="3 4" id="KW-0175">Coiled coil</keyword>
<feature type="domain" description="RecF/RecN/SMC N-terminal" evidence="6">
    <location>
        <begin position="36"/>
        <end position="1018"/>
    </location>
</feature>
<dbReference type="GO" id="GO:0005634">
    <property type="term" value="C:nucleus"/>
    <property type="evidence" value="ECO:0007669"/>
    <property type="project" value="TreeGrafter"/>
</dbReference>
<dbReference type="PANTHER" id="PTHR45916">
    <property type="entry name" value="STRUCTURAL MAINTENANCE OF CHROMOSOMES PROTEIN 5"/>
    <property type="match status" value="1"/>
</dbReference>
<dbReference type="GO" id="GO:0000724">
    <property type="term" value="P:double-strand break repair via homologous recombination"/>
    <property type="evidence" value="ECO:0007669"/>
    <property type="project" value="TreeGrafter"/>
</dbReference>
<feature type="coiled-coil region" evidence="4">
    <location>
        <begin position="839"/>
        <end position="904"/>
    </location>
</feature>
<feature type="coiled-coil region" evidence="4">
    <location>
        <begin position="190"/>
        <end position="224"/>
    </location>
</feature>
<evidence type="ECO:0000256" key="2">
    <source>
        <dbReference type="ARBA" id="ARBA00018687"/>
    </source>
</evidence>
<dbReference type="PANTHER" id="PTHR45916:SF1">
    <property type="entry name" value="STRUCTURAL MAINTENANCE OF CHROMOSOMES PROTEIN 5"/>
    <property type="match status" value="1"/>
</dbReference>
<dbReference type="Pfam" id="PF02463">
    <property type="entry name" value="SMC_N"/>
    <property type="match status" value="1"/>
</dbReference>
<protein>
    <recommendedName>
        <fullName evidence="2">Structural maintenance of chromosomes protein 5</fullName>
    </recommendedName>
</protein>
<feature type="coiled-coil region" evidence="4">
    <location>
        <begin position="271"/>
        <end position="426"/>
    </location>
</feature>
<proteinExistence type="inferred from homology"/>
<evidence type="ECO:0000256" key="3">
    <source>
        <dbReference type="ARBA" id="ARBA00023054"/>
    </source>
</evidence>
<dbReference type="SUPFAM" id="SSF52540">
    <property type="entry name" value="P-loop containing nucleoside triphosphate hydrolases"/>
    <property type="match status" value="1"/>
</dbReference>
<dbReference type="GO" id="GO:0030915">
    <property type="term" value="C:Smc5-Smc6 complex"/>
    <property type="evidence" value="ECO:0007669"/>
    <property type="project" value="TreeGrafter"/>
</dbReference>
<dbReference type="Gene3D" id="3.40.50.300">
    <property type="entry name" value="P-loop containing nucleotide triphosphate hydrolases"/>
    <property type="match status" value="2"/>
</dbReference>
<organism evidence="7 8">
    <name type="scientific">Caenorhabditis auriculariae</name>
    <dbReference type="NCBI Taxonomy" id="2777116"/>
    <lineage>
        <taxon>Eukaryota</taxon>
        <taxon>Metazoa</taxon>
        <taxon>Ecdysozoa</taxon>
        <taxon>Nematoda</taxon>
        <taxon>Chromadorea</taxon>
        <taxon>Rhabditida</taxon>
        <taxon>Rhabditina</taxon>
        <taxon>Rhabditomorpha</taxon>
        <taxon>Rhabditoidea</taxon>
        <taxon>Rhabditidae</taxon>
        <taxon>Peloderinae</taxon>
        <taxon>Caenorhabditis</taxon>
    </lineage>
</organism>
<feature type="coiled-coil region" evidence="4">
    <location>
        <begin position="686"/>
        <end position="745"/>
    </location>
</feature>
<comment type="caution">
    <text evidence="7">The sequence shown here is derived from an EMBL/GenBank/DDBJ whole genome shotgun (WGS) entry which is preliminary data.</text>
</comment>
<dbReference type="Proteomes" id="UP000835052">
    <property type="component" value="Unassembled WGS sequence"/>
</dbReference>
<dbReference type="InterPro" id="IPR003395">
    <property type="entry name" value="RecF/RecN/SMC_N"/>
</dbReference>
<keyword evidence="8" id="KW-1185">Reference proteome</keyword>
<sequence length="1076" mass="123847">MPTIANDDLSQEDPGGTSTQTSRKEDLPSDFPDGSILQVKLHNFLTYENVICRTTKNLNLIIGYNGSGKSSLICGICLALGGSPKLLGRSEKIGDYIRHGCTEGSVEVVLADEKRGPQSMKIYIQFKKCPVFYMNGKLSTQSSIRERCREYNIQIDNPCAFLAQDKVKSFSEQSAIDLLINTQKAASIELLEQHEKMKQTRQESQNLETKFESFEENISRLQGEITALQPRLDNYRKRIAMEDRLRLLEKRAATKGYEHALAESESFSDDLKKRKKSMEAQQAKVNRMKNDTAAAKVQLEGLEAAIKKAKSATKLLRDQLDNQMDFNAIKSQLRDAKANYEAQVKKMENFSTNEKNYIKAIESLQQKLDTNSAQMNGYDDFMKRYDEVKIKLNAEKNALSNVEDEISKKKRKMDEFRTKIQEEEERTRYTAQERLRMVERISRGAVASWQWYQQNRDRFREPVYLPLMHIVLKDRSYTPFVEDVIPTRDLCMFICGCKEDEMLLQENGTGLSTSVVPRSSVNKDVINAKLPEDLKRNEFVCLVSEMFDAPGPLKQYICNITGVHKIPMGTANERTMQNAVEAATKAGFWKIFTSNLKVTLTRSKYSGETIQKQQNLYRSGIFSANAFLAGVESSAAKNRYDPEIKALNSERERIIGDYKARHSVYSKEDEEINQERSRWREKSEFIKILKKSLENEEERLDNLRNNVPDVDAAKEAYEEQKRLSAQDAHKKISHLEKDLERQKEIVVLKLYQREHQNLLNSTLLEVENELISLQDAQQVCVYASRDLELANDRLKVKEDLLFEKCGFRSLKKTALKPDQIKKFDLMMKEFEEKQVPDDFEELEEAMSKERAKIRIADDSSEGSADDERRMMWLKESLQQEEEGLRNNANVKKNIEKDLAEAIEKWRVPIDDMIGKINESYVKFFQQLGCDGEVHLEVPENKLDIHLYGIMIMVSFRKGERMKRLDQRVQSGGERSVSTMLYLLALQQLCPVPFRCVDEINQGMDPTNEKKVFDIMVETLSSAGQLAKTQYFLLTPKLLRGLNLTEKVSVLVVHNLIPKNDLRVSNFVKSLEDSRAR</sequence>
<dbReference type="GO" id="GO:0003697">
    <property type="term" value="F:single-stranded DNA binding"/>
    <property type="evidence" value="ECO:0007669"/>
    <property type="project" value="TreeGrafter"/>
</dbReference>
<comment type="similarity">
    <text evidence="1">Belongs to the SMC family. SMC5 subfamily.</text>
</comment>
<dbReference type="InterPro" id="IPR027417">
    <property type="entry name" value="P-loop_NTPase"/>
</dbReference>
<feature type="region of interest" description="Disordered" evidence="5">
    <location>
        <begin position="1"/>
        <end position="31"/>
    </location>
</feature>
<evidence type="ECO:0000256" key="5">
    <source>
        <dbReference type="SAM" id="MobiDB-lite"/>
    </source>
</evidence>
<evidence type="ECO:0000313" key="8">
    <source>
        <dbReference type="Proteomes" id="UP000835052"/>
    </source>
</evidence>
<dbReference type="EMBL" id="CAJGYM010000083">
    <property type="protein sequence ID" value="CAD6196992.1"/>
    <property type="molecule type" value="Genomic_DNA"/>
</dbReference>
<gene>
    <name evidence="7" type="ORF">CAUJ_LOCUS12903</name>
</gene>
<evidence type="ECO:0000256" key="4">
    <source>
        <dbReference type="SAM" id="Coils"/>
    </source>
</evidence>
<evidence type="ECO:0000259" key="6">
    <source>
        <dbReference type="Pfam" id="PF02463"/>
    </source>
</evidence>
<accession>A0A8S1HM48</accession>
<evidence type="ECO:0000313" key="7">
    <source>
        <dbReference type="EMBL" id="CAD6196992.1"/>
    </source>
</evidence>